<comment type="caution">
    <text evidence="2">The sequence shown here is derived from an EMBL/GenBank/DDBJ whole genome shotgun (WGS) entry which is preliminary data.</text>
</comment>
<keyword evidence="3" id="KW-1185">Reference proteome</keyword>
<organism evidence="2 3">
    <name type="scientific">Streptomyces spororaveus</name>
    <dbReference type="NCBI Taxonomy" id="284039"/>
    <lineage>
        <taxon>Bacteria</taxon>
        <taxon>Bacillati</taxon>
        <taxon>Actinomycetota</taxon>
        <taxon>Actinomycetes</taxon>
        <taxon>Kitasatosporales</taxon>
        <taxon>Streptomycetaceae</taxon>
        <taxon>Streptomyces</taxon>
    </lineage>
</organism>
<evidence type="ECO:0000313" key="3">
    <source>
        <dbReference type="Proteomes" id="UP000608522"/>
    </source>
</evidence>
<reference evidence="3" key="1">
    <citation type="submission" date="2023-07" db="EMBL/GenBank/DDBJ databases">
        <title>Whole genome shotgun sequence of Streptomyces spororaveus NBRC 15456.</title>
        <authorList>
            <person name="Komaki H."/>
            <person name="Tamura T."/>
        </authorList>
    </citation>
    <scope>NUCLEOTIDE SEQUENCE [LARGE SCALE GENOMIC DNA]</scope>
    <source>
        <strain evidence="3">NBRC 15456</strain>
    </source>
</reference>
<protein>
    <submittedName>
        <fullName evidence="2">Uncharacterized protein</fullName>
    </submittedName>
</protein>
<sequence length="124" mass="13563">MVQLLAAERGTGGEVEENDPFTVKIIPERVVPVSDPNTPSFEPLDGDEDQLARDAVREVIAFHNARIVDERRAPVPDDERIEQLKTARQAAIDEQTRLETAGLGEAARIAADYSARLKGLTGQS</sequence>
<evidence type="ECO:0000313" key="2">
    <source>
        <dbReference type="EMBL" id="GHI74968.1"/>
    </source>
</evidence>
<evidence type="ECO:0000256" key="1">
    <source>
        <dbReference type="SAM" id="MobiDB-lite"/>
    </source>
</evidence>
<feature type="region of interest" description="Disordered" evidence="1">
    <location>
        <begin position="1"/>
        <end position="20"/>
    </location>
</feature>
<name>A0ABQ3T3J6_9ACTN</name>
<proteinExistence type="predicted"/>
<gene>
    <name evidence="2" type="ORF">Sspor_05290</name>
</gene>
<dbReference type="RefSeq" id="WP_237403610.1">
    <property type="nucleotide sequence ID" value="NZ_BAAATO010000056.1"/>
</dbReference>
<accession>A0ABQ3T3J6</accession>
<dbReference type="Proteomes" id="UP000608522">
    <property type="component" value="Unassembled WGS sequence"/>
</dbReference>
<dbReference type="EMBL" id="BNED01000003">
    <property type="protein sequence ID" value="GHI74968.1"/>
    <property type="molecule type" value="Genomic_DNA"/>
</dbReference>